<dbReference type="SUPFAM" id="SSF103481">
    <property type="entry name" value="Multidrug resistance efflux transporter EmrE"/>
    <property type="match status" value="2"/>
</dbReference>
<keyword evidence="1" id="KW-0472">Membrane</keyword>
<dbReference type="Gene3D" id="1.10.3730.20">
    <property type="match status" value="1"/>
</dbReference>
<reference evidence="3 4" key="1">
    <citation type="submission" date="2019-09" db="EMBL/GenBank/DDBJ databases">
        <authorList>
            <person name="Khan S.A."/>
            <person name="Jeon C.O."/>
            <person name="Chun B.H."/>
            <person name="Jeong S.E."/>
        </authorList>
    </citation>
    <scope>NUCLEOTIDE SEQUENCE [LARGE SCALE GENOMIC DNA]</scope>
    <source>
        <strain evidence="3 4">KCTC 42508</strain>
    </source>
</reference>
<feature type="transmembrane region" description="Helical" evidence="1">
    <location>
        <begin position="93"/>
        <end position="112"/>
    </location>
</feature>
<feature type="transmembrane region" description="Helical" evidence="1">
    <location>
        <begin position="210"/>
        <end position="226"/>
    </location>
</feature>
<feature type="domain" description="EamA" evidence="2">
    <location>
        <begin position="15"/>
        <end position="137"/>
    </location>
</feature>
<feature type="transmembrane region" description="Helical" evidence="1">
    <location>
        <begin position="66"/>
        <end position="87"/>
    </location>
</feature>
<keyword evidence="1" id="KW-0812">Transmembrane</keyword>
<feature type="transmembrane region" description="Helical" evidence="1">
    <location>
        <begin position="143"/>
        <end position="163"/>
    </location>
</feature>
<feature type="transmembrane region" description="Helical" evidence="1">
    <location>
        <begin position="12"/>
        <end position="31"/>
    </location>
</feature>
<feature type="domain" description="EamA" evidence="2">
    <location>
        <begin position="145"/>
        <end position="283"/>
    </location>
</feature>
<keyword evidence="1" id="KW-1133">Transmembrane helix</keyword>
<name>A0A5B2TUW2_9FLAO</name>
<evidence type="ECO:0000313" key="4">
    <source>
        <dbReference type="Proteomes" id="UP000323188"/>
    </source>
</evidence>
<proteinExistence type="predicted"/>
<comment type="caution">
    <text evidence="3">The sequence shown here is derived from an EMBL/GenBank/DDBJ whole genome shotgun (WGS) entry which is preliminary data.</text>
</comment>
<dbReference type="PANTHER" id="PTHR22911">
    <property type="entry name" value="ACYL-MALONYL CONDENSING ENZYME-RELATED"/>
    <property type="match status" value="1"/>
</dbReference>
<feature type="transmembrane region" description="Helical" evidence="1">
    <location>
        <begin position="265"/>
        <end position="286"/>
    </location>
</feature>
<dbReference type="InterPro" id="IPR037185">
    <property type="entry name" value="EmrE-like"/>
</dbReference>
<dbReference type="PANTHER" id="PTHR22911:SF79">
    <property type="entry name" value="MOBA-LIKE NTP TRANSFERASE DOMAIN-CONTAINING PROTEIN"/>
    <property type="match status" value="1"/>
</dbReference>
<feature type="transmembrane region" description="Helical" evidence="1">
    <location>
        <begin position="37"/>
        <end position="54"/>
    </location>
</feature>
<dbReference type="RefSeq" id="WP_154916620.1">
    <property type="nucleotide sequence ID" value="NZ_VUOE01000001.1"/>
</dbReference>
<feature type="transmembrane region" description="Helical" evidence="1">
    <location>
        <begin position="238"/>
        <end position="259"/>
    </location>
</feature>
<feature type="transmembrane region" description="Helical" evidence="1">
    <location>
        <begin position="175"/>
        <end position="198"/>
    </location>
</feature>
<organism evidence="3 4">
    <name type="scientific">Maribacter flavus</name>
    <dbReference type="NCBI Taxonomy" id="1658664"/>
    <lineage>
        <taxon>Bacteria</taxon>
        <taxon>Pseudomonadati</taxon>
        <taxon>Bacteroidota</taxon>
        <taxon>Flavobacteriia</taxon>
        <taxon>Flavobacteriales</taxon>
        <taxon>Flavobacteriaceae</taxon>
        <taxon>Maribacter</taxon>
    </lineage>
</organism>
<feature type="transmembrane region" description="Helical" evidence="1">
    <location>
        <begin position="119"/>
        <end position="137"/>
    </location>
</feature>
<dbReference type="AlphaFoldDB" id="A0A5B2TUW2"/>
<gene>
    <name evidence="3" type="ORF">F0361_00055</name>
</gene>
<evidence type="ECO:0000259" key="2">
    <source>
        <dbReference type="Pfam" id="PF00892"/>
    </source>
</evidence>
<evidence type="ECO:0000313" key="3">
    <source>
        <dbReference type="EMBL" id="KAA2218054.1"/>
    </source>
</evidence>
<dbReference type="Proteomes" id="UP000323188">
    <property type="component" value="Unassembled WGS sequence"/>
</dbReference>
<dbReference type="GO" id="GO:0016020">
    <property type="term" value="C:membrane"/>
    <property type="evidence" value="ECO:0007669"/>
    <property type="project" value="InterPro"/>
</dbReference>
<evidence type="ECO:0000256" key="1">
    <source>
        <dbReference type="SAM" id="Phobius"/>
    </source>
</evidence>
<accession>A0A5B2TUW2</accession>
<dbReference type="EMBL" id="VUOE01000001">
    <property type="protein sequence ID" value="KAA2218054.1"/>
    <property type="molecule type" value="Genomic_DNA"/>
</dbReference>
<protein>
    <submittedName>
        <fullName evidence="3">DMT family transporter</fullName>
    </submittedName>
</protein>
<sequence>MPRDRIRNLLHLHFIVFIWGFTAILGKLISIDSLPLVWYRMLLASVFILMYIRMLRLDLKVDRKSLGWLIFGGIVVAAHWFTFFYAIKISTVSVALAMMSTGAFFTALMEPFIFNRKVIGYEVFFGILVIIGLILIFRVESSYTYGMLVALSSAFLAAVFSLVNGTLVKKHRPSVISFYELGIGVLFLSIILGVKGSYSSDFFYLSPMDWVYLFVLALICTAYAFIASIKIMRVLTPYTVMLTTNLEPVYGILLAWFIFGSEEKMNPFFYLGALLILSTVILNGILKNKASIKKLASEKSRKSVLKTKVGRRGTSAGQ</sequence>
<dbReference type="InterPro" id="IPR000620">
    <property type="entry name" value="EamA_dom"/>
</dbReference>
<dbReference type="Pfam" id="PF00892">
    <property type="entry name" value="EamA"/>
    <property type="match status" value="2"/>
</dbReference>